<protein>
    <recommendedName>
        <fullName evidence="1">Glyoxalase/fosfomycin resistance/dioxygenase domain-containing protein</fullName>
    </recommendedName>
</protein>
<dbReference type="Gene3D" id="3.10.180.10">
    <property type="entry name" value="2,3-Dihydroxybiphenyl 1,2-Dioxygenase, domain 1"/>
    <property type="match status" value="1"/>
</dbReference>
<dbReference type="Proteomes" id="UP000321440">
    <property type="component" value="Unassembled WGS sequence"/>
</dbReference>
<proteinExistence type="predicted"/>
<accession>A0A511W6Y0</accession>
<gene>
    <name evidence="2" type="ORF">AHA02nite_18440</name>
</gene>
<sequence>MKSPVQTKVGAIFIPVKDIKKAKEWYCDLLNIETPNEIIADHLFVIDLDYDLKVVLDSKIYEKRIIDDVPLFHFNTSNIETAYKYVQLKGIEVLTAIQHDHFFNIRDLDGNVLMICKC</sequence>
<reference evidence="2 3" key="1">
    <citation type="submission" date="2019-07" db="EMBL/GenBank/DDBJ databases">
        <title>Whole genome shotgun sequence of Alkalibacillus haloalkaliphilus NBRC 103110.</title>
        <authorList>
            <person name="Hosoyama A."/>
            <person name="Uohara A."/>
            <person name="Ohji S."/>
            <person name="Ichikawa N."/>
        </authorList>
    </citation>
    <scope>NUCLEOTIDE SEQUENCE [LARGE SCALE GENOMIC DNA]</scope>
    <source>
        <strain evidence="2 3">NBRC 103110</strain>
    </source>
</reference>
<dbReference type="Pfam" id="PF00903">
    <property type="entry name" value="Glyoxalase"/>
    <property type="match status" value="1"/>
</dbReference>
<dbReference type="InterPro" id="IPR004360">
    <property type="entry name" value="Glyas_Fos-R_dOase_dom"/>
</dbReference>
<evidence type="ECO:0000259" key="1">
    <source>
        <dbReference type="Pfam" id="PF00903"/>
    </source>
</evidence>
<feature type="domain" description="Glyoxalase/fosfomycin resistance/dioxygenase" evidence="1">
    <location>
        <begin position="10"/>
        <end position="114"/>
    </location>
</feature>
<keyword evidence="3" id="KW-1185">Reference proteome</keyword>
<dbReference type="InterPro" id="IPR029068">
    <property type="entry name" value="Glyas_Bleomycin-R_OHBP_Dase"/>
</dbReference>
<comment type="caution">
    <text evidence="2">The sequence shown here is derived from an EMBL/GenBank/DDBJ whole genome shotgun (WGS) entry which is preliminary data.</text>
</comment>
<dbReference type="EMBL" id="BJYA01000012">
    <property type="protein sequence ID" value="GEN46068.1"/>
    <property type="molecule type" value="Genomic_DNA"/>
</dbReference>
<evidence type="ECO:0000313" key="3">
    <source>
        <dbReference type="Proteomes" id="UP000321440"/>
    </source>
</evidence>
<dbReference type="SUPFAM" id="SSF54593">
    <property type="entry name" value="Glyoxalase/Bleomycin resistance protein/Dihydroxybiphenyl dioxygenase"/>
    <property type="match status" value="1"/>
</dbReference>
<evidence type="ECO:0000313" key="2">
    <source>
        <dbReference type="EMBL" id="GEN46068.1"/>
    </source>
</evidence>
<dbReference type="OrthoDB" id="2354281at2"/>
<dbReference type="AlphaFoldDB" id="A0A511W6Y0"/>
<name>A0A511W6Y0_9BACI</name>
<dbReference type="RefSeq" id="WP_146816543.1">
    <property type="nucleotide sequence ID" value="NZ_BJYA01000012.1"/>
</dbReference>
<organism evidence="2 3">
    <name type="scientific">Alkalibacillus haloalkaliphilus</name>
    <dbReference type="NCBI Taxonomy" id="94136"/>
    <lineage>
        <taxon>Bacteria</taxon>
        <taxon>Bacillati</taxon>
        <taxon>Bacillota</taxon>
        <taxon>Bacilli</taxon>
        <taxon>Bacillales</taxon>
        <taxon>Bacillaceae</taxon>
        <taxon>Alkalibacillus</taxon>
    </lineage>
</organism>